<keyword evidence="1" id="KW-0812">Transmembrane</keyword>
<evidence type="ECO:0000313" key="3">
    <source>
        <dbReference type="Proteomes" id="UP000503310"/>
    </source>
</evidence>
<accession>A0A6H0V633</accession>
<dbReference type="Proteomes" id="UP000503310">
    <property type="component" value="Chromosome"/>
</dbReference>
<keyword evidence="1" id="KW-0472">Membrane</keyword>
<feature type="transmembrane region" description="Helical" evidence="1">
    <location>
        <begin position="20"/>
        <end position="45"/>
    </location>
</feature>
<dbReference type="AlphaFoldDB" id="A0A6H0V633"/>
<organism evidence="2 3">
    <name type="scientific">Mycoplasmopsis gallinacea</name>
    <dbReference type="NCBI Taxonomy" id="29556"/>
    <lineage>
        <taxon>Bacteria</taxon>
        <taxon>Bacillati</taxon>
        <taxon>Mycoplasmatota</taxon>
        <taxon>Mycoplasmoidales</taxon>
        <taxon>Metamycoplasmataceae</taxon>
        <taxon>Mycoplasmopsis</taxon>
    </lineage>
</organism>
<gene>
    <name evidence="2" type="ORF">GOQ20_00560</name>
</gene>
<protein>
    <submittedName>
        <fullName evidence="2">Uncharacterized protein</fullName>
    </submittedName>
</protein>
<reference evidence="2 3" key="1">
    <citation type="submission" date="2019-12" db="EMBL/GenBank/DDBJ databases">
        <title>Sequencing and analysis of the whole genome of Mycoplasma gallinaceum strain Peacock20181011.</title>
        <authorList>
            <person name="Liu X."/>
            <person name="Qin Z."/>
            <person name="Xu H."/>
        </authorList>
    </citation>
    <scope>NUCLEOTIDE SEQUENCE [LARGE SCALE GENOMIC DNA]</scope>
    <source>
        <strain evidence="2 3">Peacock20181011</strain>
    </source>
</reference>
<sequence length="166" mass="19642">MISDVNNPLLPGINRKDSSFELIISLFSCFALFWLLLIALPYVVLYTKTAKLKRVESILKKWTFINDSLCFDKTYTKTNQKLQDGFIEIKWRSYMYGRPFKKIRLEINDFFNGFDGNISDNALLSYVILWGCHINVDGVYLKNYDAIYQEYINTFYNEIENHLKEK</sequence>
<name>A0A6H0V633_9BACT</name>
<evidence type="ECO:0000256" key="1">
    <source>
        <dbReference type="SAM" id="Phobius"/>
    </source>
</evidence>
<proteinExistence type="predicted"/>
<dbReference type="EMBL" id="CP047225">
    <property type="protein sequence ID" value="QIW61965.1"/>
    <property type="molecule type" value="Genomic_DNA"/>
</dbReference>
<dbReference type="RefSeq" id="WP_167844984.1">
    <property type="nucleotide sequence ID" value="NZ_CP047225.1"/>
</dbReference>
<evidence type="ECO:0000313" key="2">
    <source>
        <dbReference type="EMBL" id="QIW61965.1"/>
    </source>
</evidence>
<keyword evidence="1" id="KW-1133">Transmembrane helix</keyword>